<organism evidence="3 4">
    <name type="scientific">Chryseobacterium piscicola</name>
    <dbReference type="NCBI Taxonomy" id="551459"/>
    <lineage>
        <taxon>Bacteria</taxon>
        <taxon>Pseudomonadati</taxon>
        <taxon>Bacteroidota</taxon>
        <taxon>Flavobacteriia</taxon>
        <taxon>Flavobacteriales</taxon>
        <taxon>Weeksellaceae</taxon>
        <taxon>Chryseobacterium group</taxon>
        <taxon>Chryseobacterium</taxon>
    </lineage>
</organism>
<evidence type="ECO:0000313" key="4">
    <source>
        <dbReference type="Proteomes" id="UP000186246"/>
    </source>
</evidence>
<proteinExistence type="predicted"/>
<dbReference type="RefSeq" id="WP_076451302.1">
    <property type="nucleotide sequence ID" value="NZ_FTOJ01000003.1"/>
</dbReference>
<keyword evidence="1" id="KW-0472">Membrane</keyword>
<evidence type="ECO:0000313" key="2">
    <source>
        <dbReference type="EMBL" id="PQA94866.1"/>
    </source>
</evidence>
<gene>
    <name evidence="2" type="ORF">B0A70_07100</name>
    <name evidence="3" type="ORF">SAMN05421796_103259</name>
</gene>
<keyword evidence="1" id="KW-1133">Transmembrane helix</keyword>
<evidence type="ECO:0000313" key="3">
    <source>
        <dbReference type="EMBL" id="SIS79592.1"/>
    </source>
</evidence>
<accession>A0A1N7M0K5</accession>
<keyword evidence="1" id="KW-0812">Transmembrane</keyword>
<dbReference type="EMBL" id="FTOJ01000003">
    <property type="protein sequence ID" value="SIS79592.1"/>
    <property type="molecule type" value="Genomic_DNA"/>
</dbReference>
<dbReference type="AlphaFoldDB" id="A0A1N7M0K5"/>
<dbReference type="Proteomes" id="UP000186246">
    <property type="component" value="Unassembled WGS sequence"/>
</dbReference>
<reference evidence="2 5" key="1">
    <citation type="submission" date="2016-11" db="EMBL/GenBank/DDBJ databases">
        <title>Whole genomes of Flavobacteriaceae.</title>
        <authorList>
            <person name="Stine C."/>
            <person name="Li C."/>
            <person name="Tadesse D."/>
        </authorList>
    </citation>
    <scope>NUCLEOTIDE SEQUENCE [LARGE SCALE GENOMIC DNA]</scope>
    <source>
        <strain evidence="2 5">DSM 21068</strain>
    </source>
</reference>
<sequence length="65" mass="7624">MENQETLNEITEEKKNSKWKQMVKKFGVWGIVFFTIKGIITTTLGLYLGNNLWSVIKTYFTTVFD</sequence>
<reference evidence="4" key="3">
    <citation type="submission" date="2017-01" db="EMBL/GenBank/DDBJ databases">
        <authorList>
            <person name="Varghese N."/>
            <person name="Submissions S."/>
        </authorList>
    </citation>
    <scope>NUCLEOTIDE SEQUENCE [LARGE SCALE GENOMIC DNA]</scope>
    <source>
        <strain evidence="4">DSM 21068</strain>
    </source>
</reference>
<protein>
    <submittedName>
        <fullName evidence="3">Uncharacterized protein</fullName>
    </submittedName>
</protein>
<keyword evidence="5" id="KW-1185">Reference proteome</keyword>
<reference evidence="3" key="2">
    <citation type="submission" date="2017-01" db="EMBL/GenBank/DDBJ databases">
        <authorList>
            <person name="Mah S.A."/>
            <person name="Swanson W.J."/>
            <person name="Moy G.W."/>
            <person name="Vacquier V.D."/>
        </authorList>
    </citation>
    <scope>NUCLEOTIDE SEQUENCE [LARGE SCALE GENOMIC DNA]</scope>
    <source>
        <strain evidence="3">DSM 21068</strain>
    </source>
</reference>
<name>A0A1N7M0K5_9FLAO</name>
<dbReference type="Proteomes" id="UP000238314">
    <property type="component" value="Unassembled WGS sequence"/>
</dbReference>
<evidence type="ECO:0000256" key="1">
    <source>
        <dbReference type="SAM" id="Phobius"/>
    </source>
</evidence>
<feature type="transmembrane region" description="Helical" evidence="1">
    <location>
        <begin position="26"/>
        <end position="48"/>
    </location>
</feature>
<evidence type="ECO:0000313" key="5">
    <source>
        <dbReference type="Proteomes" id="UP000238314"/>
    </source>
</evidence>
<dbReference type="EMBL" id="MUGO01000009">
    <property type="protein sequence ID" value="PQA94866.1"/>
    <property type="molecule type" value="Genomic_DNA"/>
</dbReference>